<dbReference type="PANTHER" id="PTHR11439:SF470">
    <property type="entry name" value="CYSTEINE-RICH RLK (RECEPTOR-LIKE PROTEIN KINASE) 8"/>
    <property type="match status" value="1"/>
</dbReference>
<dbReference type="SUPFAM" id="SSF56672">
    <property type="entry name" value="DNA/RNA polymerases"/>
    <property type="match status" value="1"/>
</dbReference>
<evidence type="ECO:0000313" key="2">
    <source>
        <dbReference type="EMBL" id="AAF79259.1"/>
    </source>
</evidence>
<accession>Q9LNL4</accession>
<dbReference type="InterPro" id="IPR013103">
    <property type="entry name" value="RVT_2"/>
</dbReference>
<protein>
    <submittedName>
        <fullName evidence="2">F12K21.14</fullName>
    </submittedName>
</protein>
<dbReference type="InterPro" id="IPR043502">
    <property type="entry name" value="DNA/RNA_pol_sf"/>
</dbReference>
<dbReference type="PANTHER" id="PTHR11439">
    <property type="entry name" value="GAG-POL-RELATED RETROTRANSPOSON"/>
    <property type="match status" value="1"/>
</dbReference>
<dbReference type="EMBL" id="AC023279">
    <property type="protein sequence ID" value="AAF79259.1"/>
    <property type="molecule type" value="Genomic_DNA"/>
</dbReference>
<feature type="domain" description="Reverse transcriptase Ty1/copia-type" evidence="1">
    <location>
        <begin position="3"/>
        <end position="187"/>
    </location>
</feature>
<dbReference type="PIR" id="C86469">
    <property type="entry name" value="C86469"/>
</dbReference>
<sequence length="427" mass="47720">MATVKLLLKVSASKQWFLNQLDISNAFLNGDLDEEIYMKLPDGYADIKGDSLPPNAVCRLKKSIYGLKQASRQWFKKFSESLLKLGFMKQQGDHTLFVRCQGSDFIALLVYVDDIVIASTTESLAISLTEALKESFKLRELGPLKYFLGLEVARTTEGISLCQRKYALELLTSAGMLDCKPSTIPMTPNLRLSKADGVLLEDAEMYRSLVGRLMYLTITRPDITFAVNKLCQFSSAPRTSHLTAVYKVLQYIKGTVGQGLFYSADSDLTLKGYTDADWGTCPDSRRSTTGFTMFVGSSLISWRSKKQPTVSRSSAEAEYRALALASCEMAWLFTLLIALRVATSVPILYSDSTAAVYIAINPVFHERTKHIEIDCHTVRDKLDNGQLKLLHVKTEDQVADILTKPLFPHQFTHLLSKMSLHNIYASS</sequence>
<dbReference type="ExpressionAtlas" id="Q9LNL4">
    <property type="expression patterns" value="baseline"/>
</dbReference>
<reference evidence="2" key="3">
    <citation type="submission" date="2000-06" db="EMBL/GenBank/DDBJ databases">
        <authorList>
            <person name="Cheuk R."/>
            <person name="Shinn P."/>
            <person name="Brooks S."/>
            <person name="Buehler E."/>
            <person name="Chao Q."/>
            <person name="Johnson-Hopson C."/>
            <person name="Khan S."/>
            <person name="Kim C."/>
            <person name="Altafi H."/>
            <person name="Bei B."/>
            <person name="Chin C."/>
            <person name="Chiou J."/>
            <person name="Choi E."/>
            <person name="Conn L."/>
            <person name="Conway A."/>
            <person name="Gonzalez A."/>
            <person name="Hansen N."/>
            <person name="Howing B."/>
            <person name="Koo T."/>
            <person name="Lam B."/>
            <person name="Lee J."/>
            <person name="Lenz C."/>
            <person name="Li J."/>
            <person name="Liu A."/>
            <person name="Liu J."/>
            <person name="Liu S."/>
            <person name="Mukharsky N."/>
            <person name="Nguyen M."/>
            <person name="Palm C."/>
            <person name="Pham P."/>
            <person name="Sakano H."/>
            <person name="Schwartz J."/>
            <person name="Southwick A."/>
            <person name="Thaveri A."/>
            <person name="Toriumi M."/>
            <person name="Vaysberg M."/>
            <person name="Yu G."/>
            <person name="Davis R."/>
            <person name="Federspiel N."/>
            <person name="Theologis A."/>
            <person name="Ecker J."/>
        </authorList>
    </citation>
    <scope>NUCLEOTIDE SEQUENCE</scope>
</reference>
<name>Q9LNL4_ARATH</name>
<dbReference type="CDD" id="cd09272">
    <property type="entry name" value="RNase_HI_RT_Ty1"/>
    <property type="match status" value="1"/>
</dbReference>
<reference key="1">
    <citation type="journal article" date="2000" name="Nature">
        <title>Sequence and analysis of chromosome 1 of the plant Arabidopsis thaliana.</title>
        <authorList>
            <person name="Theologis A."/>
            <person name="Ecker J.R."/>
            <person name="Palm C.J."/>
            <person name="Federspiel N.A."/>
            <person name="Kaul S."/>
            <person name="White O."/>
            <person name="Alonso J."/>
            <person name="Altafi H."/>
            <person name="Araujo R."/>
            <person name="Bowman C.L."/>
            <person name="Brooks S.Y."/>
            <person name="Buehler E."/>
            <person name="Chan A."/>
            <person name="Chao Q."/>
            <person name="Chen H."/>
            <person name="Cheuk R.F."/>
            <person name="Chin C.W."/>
            <person name="Chung M.K."/>
            <person name="Conn L."/>
            <person name="Conway A.B."/>
            <person name="Conway A.R."/>
            <person name="Creasy T.H."/>
            <person name="Dewar K."/>
            <person name="Dunn P."/>
            <person name="Etgu P."/>
            <person name="Feldblyum T.V."/>
            <person name="Feng J."/>
            <person name="Fong B."/>
            <person name="Fujii C.Y."/>
            <person name="Gill J.E."/>
            <person name="Goldsmith A.D."/>
            <person name="Haas B."/>
            <person name="Hansen N.F."/>
            <person name="Hughes B."/>
            <person name="Huizar L."/>
            <person name="Hunter J.L."/>
            <person name="Jenkins J."/>
            <person name="Johnson-Hopson C."/>
            <person name="Khan S."/>
            <person name="Khaykin E."/>
            <person name="Kim C.J."/>
            <person name="Koo H.L."/>
            <person name="Kremenetskaia I."/>
            <person name="Kurtz D.B."/>
            <person name="Kwan A."/>
            <person name="Lam B."/>
            <person name="Langin-Hooper S."/>
            <person name="Lee A."/>
            <person name="Lee J.M."/>
            <person name="Lenz C.A."/>
            <person name="Li J.H."/>
            <person name="Li Y."/>
            <person name="Lin X."/>
            <person name="Liu S.X."/>
            <person name="Liu Z.A."/>
            <person name="Luros J.S."/>
            <person name="Maiti R."/>
            <person name="Marziali A."/>
            <person name="Militscher J."/>
            <person name="Miranda M."/>
            <person name="Nguyen M."/>
            <person name="Nierman W.C."/>
            <person name="Osborne B.I."/>
            <person name="Pai G."/>
            <person name="Peterson J."/>
            <person name="Pham P.K."/>
            <person name="Rizzo M."/>
            <person name="Rooney T."/>
            <person name="Rowley D."/>
            <person name="Sakano H."/>
            <person name="Salzberg S.L."/>
            <person name="Schwartz J.R."/>
            <person name="Shinn P."/>
            <person name="Southwick A.M."/>
            <person name="Sun H."/>
            <person name="Tallon L.J."/>
            <person name="Tambunga G."/>
            <person name="Toriumi M.J."/>
            <person name="Town C.D."/>
            <person name="Utterback T."/>
            <person name="Van Aken S."/>
            <person name="Vaysberg M."/>
            <person name="Vysotskaia V.S."/>
            <person name="Walker M."/>
            <person name="Wu D."/>
            <person name="Yu G."/>
            <person name="Fraser C.M."/>
            <person name="Venter J.C."/>
            <person name="Davis R.W."/>
        </authorList>
    </citation>
    <scope>NUCLEOTIDE SEQUENCE [LARGE SCALE GENOMIC DNA]</scope>
    <source>
        <strain>cv. Columbia</strain>
    </source>
</reference>
<evidence type="ECO:0000259" key="1">
    <source>
        <dbReference type="Pfam" id="PF07727"/>
    </source>
</evidence>
<organism evidence="2">
    <name type="scientific">Arabidopsis thaliana</name>
    <name type="common">Mouse-ear cress</name>
    <dbReference type="NCBI Taxonomy" id="3702"/>
    <lineage>
        <taxon>Eukaryota</taxon>
        <taxon>Viridiplantae</taxon>
        <taxon>Streptophyta</taxon>
        <taxon>Embryophyta</taxon>
        <taxon>Tracheophyta</taxon>
        <taxon>Spermatophyta</taxon>
        <taxon>Magnoliopsida</taxon>
        <taxon>eudicotyledons</taxon>
        <taxon>Gunneridae</taxon>
        <taxon>Pentapetalae</taxon>
        <taxon>rosids</taxon>
        <taxon>malvids</taxon>
        <taxon>Brassicales</taxon>
        <taxon>Brassicaceae</taxon>
        <taxon>Camelineae</taxon>
        <taxon>Arabidopsis</taxon>
    </lineage>
</organism>
<reference evidence="2" key="2">
    <citation type="submission" date="2000-03" db="EMBL/GenBank/DDBJ databases">
        <title>Genomic sequence for Arabidopsis thaliana BAC F12K21 from chromosome I.</title>
        <authorList>
            <person name="Shinn P."/>
            <person name="Brooks S."/>
            <person name="Buehler E."/>
            <person name="Chao Q."/>
            <person name="Johnson-Hopson C."/>
            <person name="Khan S."/>
            <person name="Kim C."/>
            <person name="Altafi H."/>
            <person name="Bei Q."/>
            <person name="Chin C."/>
            <person name="Chiou J."/>
            <person name="Choi E."/>
            <person name="Conn L."/>
            <person name="Conway A."/>
            <person name="Gonzales A."/>
            <person name="Hansen N."/>
            <person name="Howing B."/>
            <person name="Koo T."/>
            <person name="Lam B."/>
            <person name="Lee J."/>
            <person name="Lenz C."/>
            <person name="Li J."/>
            <person name="Liu A."/>
            <person name="Liu K."/>
            <person name="Liu S."/>
            <person name="Mukharsky N."/>
            <person name="Nguyen M."/>
            <person name="Palm C."/>
            <person name="Pham P."/>
            <person name="Sakano H."/>
            <person name="Schwartz J."/>
            <person name="Southwick A."/>
            <person name="Thaveri A."/>
            <person name="Toriumi M."/>
            <person name="Vaysberg M."/>
            <person name="Yu G."/>
            <person name="Federspiel N.A."/>
            <person name="Theologis A."/>
            <person name="Ecker J.R."/>
        </authorList>
    </citation>
    <scope>NUCLEOTIDE SEQUENCE</scope>
</reference>
<proteinExistence type="predicted"/>
<dbReference type="Pfam" id="PF07727">
    <property type="entry name" value="RVT_2"/>
    <property type="match status" value="1"/>
</dbReference>
<dbReference type="AlphaFoldDB" id="Q9LNL4"/>